<keyword evidence="1" id="KW-1133">Transmembrane helix</keyword>
<feature type="domain" description="N-acetyltransferase" evidence="2">
    <location>
        <begin position="1"/>
        <end position="142"/>
    </location>
</feature>
<proteinExistence type="predicted"/>
<feature type="transmembrane region" description="Helical" evidence="1">
    <location>
        <begin position="196"/>
        <end position="223"/>
    </location>
</feature>
<evidence type="ECO:0000313" key="4">
    <source>
        <dbReference type="Proteomes" id="UP000198415"/>
    </source>
</evidence>
<sequence length="293" mass="32671">MTDGFLVSDFDIGDYRRLLERAEYFYVVRVQKRLAGFVIAYGKDRVQGDEWLNVRLGDFFDDFIVIKQVCVSLGHAGQGIASLLYNRVIDRNPDINIAAAVVTDPENRPSTGLHRKLGFRPAISMTPPDGLPRTVWVRLPRSTRMLEQQLHLAVDLYKHEDLLNWQKLNNFFYVTVGLAALCGISLGLKNNDLQPLILLLTSLLGMVSAVAFSVTLGAGVFYLQWRKEAIAHLERVAEMKGGTVVLFGRKGIGRRRLAILAKSPSNYVLRGIPAFIGAGWLILAIVQTVAMAF</sequence>
<protein>
    <submittedName>
        <fullName evidence="3">Acetyltransferase (GNAT) family protein</fullName>
    </submittedName>
</protein>
<dbReference type="GO" id="GO:0016747">
    <property type="term" value="F:acyltransferase activity, transferring groups other than amino-acyl groups"/>
    <property type="evidence" value="ECO:0007669"/>
    <property type="project" value="InterPro"/>
</dbReference>
<dbReference type="InterPro" id="IPR000182">
    <property type="entry name" value="GNAT_dom"/>
</dbReference>
<keyword evidence="1" id="KW-0812">Transmembrane</keyword>
<organism evidence="3 4">
    <name type="scientific">Actinoplanes regularis</name>
    <dbReference type="NCBI Taxonomy" id="52697"/>
    <lineage>
        <taxon>Bacteria</taxon>
        <taxon>Bacillati</taxon>
        <taxon>Actinomycetota</taxon>
        <taxon>Actinomycetes</taxon>
        <taxon>Micromonosporales</taxon>
        <taxon>Micromonosporaceae</taxon>
        <taxon>Actinoplanes</taxon>
    </lineage>
</organism>
<dbReference type="Proteomes" id="UP000198415">
    <property type="component" value="Unassembled WGS sequence"/>
</dbReference>
<evidence type="ECO:0000259" key="2">
    <source>
        <dbReference type="PROSITE" id="PS51186"/>
    </source>
</evidence>
<dbReference type="AlphaFoldDB" id="A0A239CPI8"/>
<dbReference type="PROSITE" id="PS51186">
    <property type="entry name" value="GNAT"/>
    <property type="match status" value="1"/>
</dbReference>
<keyword evidence="1" id="KW-0472">Membrane</keyword>
<keyword evidence="3" id="KW-0808">Transferase</keyword>
<evidence type="ECO:0000313" key="3">
    <source>
        <dbReference type="EMBL" id="SNS22156.1"/>
    </source>
</evidence>
<feature type="transmembrane region" description="Helical" evidence="1">
    <location>
        <begin position="267"/>
        <end position="290"/>
    </location>
</feature>
<dbReference type="InterPro" id="IPR016181">
    <property type="entry name" value="Acyl_CoA_acyltransferase"/>
</dbReference>
<keyword evidence="4" id="KW-1185">Reference proteome</keyword>
<reference evidence="3 4" key="1">
    <citation type="submission" date="2017-06" db="EMBL/GenBank/DDBJ databases">
        <authorList>
            <person name="Kim H.J."/>
            <person name="Triplett B.A."/>
        </authorList>
    </citation>
    <scope>NUCLEOTIDE SEQUENCE [LARGE SCALE GENOMIC DNA]</scope>
    <source>
        <strain evidence="3 4">DSM 43151</strain>
    </source>
</reference>
<dbReference type="SUPFAM" id="SSF55729">
    <property type="entry name" value="Acyl-CoA N-acyltransferases (Nat)"/>
    <property type="match status" value="1"/>
</dbReference>
<accession>A0A239CPI8</accession>
<feature type="transmembrane region" description="Helical" evidence="1">
    <location>
        <begin position="171"/>
        <end position="190"/>
    </location>
</feature>
<name>A0A239CPI8_9ACTN</name>
<evidence type="ECO:0000256" key="1">
    <source>
        <dbReference type="SAM" id="Phobius"/>
    </source>
</evidence>
<dbReference type="Pfam" id="PF00583">
    <property type="entry name" value="Acetyltransf_1"/>
    <property type="match status" value="1"/>
</dbReference>
<gene>
    <name evidence="3" type="ORF">SAMN06264365_11228</name>
</gene>
<dbReference type="Gene3D" id="3.40.630.30">
    <property type="match status" value="1"/>
</dbReference>
<dbReference type="EMBL" id="FZNR01000012">
    <property type="protein sequence ID" value="SNS22156.1"/>
    <property type="molecule type" value="Genomic_DNA"/>
</dbReference>